<reference evidence="2" key="1">
    <citation type="journal article" date="2022" name="bioRxiv">
        <title>Sequencing and chromosome-scale assembly of the giantPleurodeles waltlgenome.</title>
        <authorList>
            <person name="Brown T."/>
            <person name="Elewa A."/>
            <person name="Iarovenko S."/>
            <person name="Subramanian E."/>
            <person name="Araus A.J."/>
            <person name="Petzold A."/>
            <person name="Susuki M."/>
            <person name="Suzuki K.-i.T."/>
            <person name="Hayashi T."/>
            <person name="Toyoda A."/>
            <person name="Oliveira C."/>
            <person name="Osipova E."/>
            <person name="Leigh N.D."/>
            <person name="Simon A."/>
            <person name="Yun M.H."/>
        </authorList>
    </citation>
    <scope>NUCLEOTIDE SEQUENCE</scope>
    <source>
        <strain evidence="2">20211129_DDA</strain>
        <tissue evidence="2">Liver</tissue>
    </source>
</reference>
<dbReference type="Proteomes" id="UP001066276">
    <property type="component" value="Chromosome 5"/>
</dbReference>
<dbReference type="EMBL" id="JANPWB010000009">
    <property type="protein sequence ID" value="KAJ1154263.1"/>
    <property type="molecule type" value="Genomic_DNA"/>
</dbReference>
<evidence type="ECO:0000313" key="3">
    <source>
        <dbReference type="Proteomes" id="UP001066276"/>
    </source>
</evidence>
<comment type="caution">
    <text evidence="2">The sequence shown here is derived from an EMBL/GenBank/DDBJ whole genome shotgun (WGS) entry which is preliminary data.</text>
</comment>
<feature type="compositionally biased region" description="Basic and acidic residues" evidence="1">
    <location>
        <begin position="63"/>
        <end position="74"/>
    </location>
</feature>
<proteinExistence type="predicted"/>
<sequence>MPNPLALPGTEGQGKPMRAFLGCEKEDTATDEGAGEETGEEKKTRRHTNNDRGGREGFVTADCKSESLSKESMAREVPSANSGHA</sequence>
<name>A0AAV7RTP6_PLEWA</name>
<accession>A0AAV7RTP6</accession>
<gene>
    <name evidence="2" type="ORF">NDU88_007017</name>
</gene>
<feature type="compositionally biased region" description="Acidic residues" evidence="1">
    <location>
        <begin position="29"/>
        <end position="39"/>
    </location>
</feature>
<dbReference type="AlphaFoldDB" id="A0AAV7RTP6"/>
<evidence type="ECO:0000256" key="1">
    <source>
        <dbReference type="SAM" id="MobiDB-lite"/>
    </source>
</evidence>
<organism evidence="2 3">
    <name type="scientific">Pleurodeles waltl</name>
    <name type="common">Iberian ribbed newt</name>
    <dbReference type="NCBI Taxonomy" id="8319"/>
    <lineage>
        <taxon>Eukaryota</taxon>
        <taxon>Metazoa</taxon>
        <taxon>Chordata</taxon>
        <taxon>Craniata</taxon>
        <taxon>Vertebrata</taxon>
        <taxon>Euteleostomi</taxon>
        <taxon>Amphibia</taxon>
        <taxon>Batrachia</taxon>
        <taxon>Caudata</taxon>
        <taxon>Salamandroidea</taxon>
        <taxon>Salamandridae</taxon>
        <taxon>Pleurodelinae</taxon>
        <taxon>Pleurodeles</taxon>
    </lineage>
</organism>
<feature type="compositionally biased region" description="Basic and acidic residues" evidence="1">
    <location>
        <begin position="40"/>
        <end position="55"/>
    </location>
</feature>
<protein>
    <submittedName>
        <fullName evidence="2">Uncharacterized protein</fullName>
    </submittedName>
</protein>
<feature type="region of interest" description="Disordered" evidence="1">
    <location>
        <begin position="1"/>
        <end position="85"/>
    </location>
</feature>
<evidence type="ECO:0000313" key="2">
    <source>
        <dbReference type="EMBL" id="KAJ1154263.1"/>
    </source>
</evidence>
<keyword evidence="3" id="KW-1185">Reference proteome</keyword>